<feature type="compositionally biased region" description="Polar residues" evidence="2">
    <location>
        <begin position="560"/>
        <end position="577"/>
    </location>
</feature>
<evidence type="ECO:0000313" key="5">
    <source>
        <dbReference type="Proteomes" id="UP000694888"/>
    </source>
</evidence>
<dbReference type="RefSeq" id="XP_035825118.1">
    <property type="nucleotide sequence ID" value="XM_035969225.1"/>
</dbReference>
<dbReference type="InterPro" id="IPR050357">
    <property type="entry name" value="Arrestin_domain-protein"/>
</dbReference>
<feature type="compositionally biased region" description="Low complexity" evidence="2">
    <location>
        <begin position="806"/>
        <end position="841"/>
    </location>
</feature>
<accession>A0ABM1VRS6</accession>
<evidence type="ECO:0000256" key="1">
    <source>
        <dbReference type="ARBA" id="ARBA00005298"/>
    </source>
</evidence>
<keyword evidence="5" id="KW-1185">Reference proteome</keyword>
<dbReference type="InterPro" id="IPR011021">
    <property type="entry name" value="Arrestin-like_N"/>
</dbReference>
<feature type="compositionally biased region" description="Basic and acidic residues" evidence="2">
    <location>
        <begin position="842"/>
        <end position="853"/>
    </location>
</feature>
<proteinExistence type="inferred from homology"/>
<protein>
    <submittedName>
        <fullName evidence="6">Uncharacterized protein LOC101849533</fullName>
    </submittedName>
</protein>
<dbReference type="InterPro" id="IPR014752">
    <property type="entry name" value="Arrestin-like_C"/>
</dbReference>
<feature type="domain" description="Arrestin C-terminal-like" evidence="4">
    <location>
        <begin position="257"/>
        <end position="387"/>
    </location>
</feature>
<dbReference type="PANTHER" id="PTHR11188">
    <property type="entry name" value="ARRESTIN DOMAIN CONTAINING PROTEIN"/>
    <property type="match status" value="1"/>
</dbReference>
<dbReference type="Pfam" id="PF02752">
    <property type="entry name" value="Arrestin_C"/>
    <property type="match status" value="1"/>
</dbReference>
<keyword evidence="3" id="KW-0812">Transmembrane</keyword>
<dbReference type="InterPro" id="IPR014756">
    <property type="entry name" value="Ig_E-set"/>
</dbReference>
<dbReference type="Proteomes" id="UP000694888">
    <property type="component" value="Unplaced"/>
</dbReference>
<gene>
    <name evidence="6" type="primary">LOC101849533</name>
</gene>
<keyword evidence="3" id="KW-0472">Membrane</keyword>
<comment type="similarity">
    <text evidence="1">Belongs to the arrestin family.</text>
</comment>
<feature type="region of interest" description="Disordered" evidence="2">
    <location>
        <begin position="545"/>
        <end position="604"/>
    </location>
</feature>
<dbReference type="InterPro" id="IPR011022">
    <property type="entry name" value="Arrestin_C-like"/>
</dbReference>
<dbReference type="Gene3D" id="2.60.40.640">
    <property type="match status" value="3"/>
</dbReference>
<feature type="compositionally biased region" description="Low complexity" evidence="2">
    <location>
        <begin position="593"/>
        <end position="604"/>
    </location>
</feature>
<feature type="compositionally biased region" description="Polar residues" evidence="2">
    <location>
        <begin position="493"/>
        <end position="503"/>
    </location>
</feature>
<evidence type="ECO:0000256" key="2">
    <source>
        <dbReference type="SAM" id="MobiDB-lite"/>
    </source>
</evidence>
<keyword evidence="3" id="KW-1133">Transmembrane helix</keyword>
<feature type="transmembrane region" description="Helical" evidence="3">
    <location>
        <begin position="212"/>
        <end position="233"/>
    </location>
</feature>
<feature type="compositionally biased region" description="Basic and acidic residues" evidence="2">
    <location>
        <begin position="864"/>
        <end position="898"/>
    </location>
</feature>
<dbReference type="SMART" id="SM01017">
    <property type="entry name" value="Arrestin_C"/>
    <property type="match status" value="1"/>
</dbReference>
<dbReference type="PANTHER" id="PTHR11188:SF17">
    <property type="entry name" value="FI21816P1"/>
    <property type="match status" value="1"/>
</dbReference>
<evidence type="ECO:0000313" key="6">
    <source>
        <dbReference type="RefSeq" id="XP_035825118.1"/>
    </source>
</evidence>
<organism evidence="5 6">
    <name type="scientific">Aplysia californica</name>
    <name type="common">California sea hare</name>
    <dbReference type="NCBI Taxonomy" id="6500"/>
    <lineage>
        <taxon>Eukaryota</taxon>
        <taxon>Metazoa</taxon>
        <taxon>Spiralia</taxon>
        <taxon>Lophotrochozoa</taxon>
        <taxon>Mollusca</taxon>
        <taxon>Gastropoda</taxon>
        <taxon>Heterobranchia</taxon>
        <taxon>Euthyneura</taxon>
        <taxon>Tectipleura</taxon>
        <taxon>Aplysiida</taxon>
        <taxon>Aplysioidea</taxon>
        <taxon>Aplysiidae</taxon>
        <taxon>Aplysia</taxon>
    </lineage>
</organism>
<evidence type="ECO:0000256" key="3">
    <source>
        <dbReference type="SAM" id="Phobius"/>
    </source>
</evidence>
<dbReference type="SUPFAM" id="SSF81296">
    <property type="entry name" value="E set domains"/>
    <property type="match status" value="2"/>
</dbReference>
<reference evidence="6" key="1">
    <citation type="submission" date="2025-08" db="UniProtKB">
        <authorList>
            <consortium name="RefSeq"/>
        </authorList>
    </citation>
    <scope>IDENTIFICATION</scope>
</reference>
<dbReference type="GeneID" id="101849533"/>
<name>A0ABM1VRS6_APLCA</name>
<sequence length="962" mass="104004">MGKIDEFSFITPGQRKVYRPGDIVKGSVSFEVRSEDITVRGVHIYLCGATLTKWSQGKTQVQSKEIYCNIYDTLFGNDPGDGGNHKLTQGEHTYDYSFRLPSDGLPSSFQGSYGATRYWLRAVIVQPFPRINKTFYKSLTVLANVPVRTVGNLRSISEKSEKTISKALGFGDAGRVSLTVALDRSAYCPGESMLIDLTASNQSSKDMGSVKVGVYVVGSFSFLSFFFLFSFLVCFCRCWRKTFSATISFLPALGFGDAGRVSLTVALDRSAYCPGESMLIDLTASNQSSKDMGSVKASLVQHVYFKANDSAQSTEYPIRTIVSDKIQAGKIVFWTKKPFKVDAMPPSSKPLTCHIIKVRYDLEVKVEVPFGFDLEVSLPVTIATLPFHSEATGVVSGGKKANDLGYVECTDGVRSFRDSDGMFENFPFTPYTAYVNNYTAQVGTNQSLVKKTTPSGGKTGAVGITGTAVAAGGAASGGTAAGAASNAQTIKGKNMQATGNSGPSAAEKGQNGASSAAIGQNIGARASGSAVKATSTDETLLKRLNSHQNSQSSHSAAPPTTSVNRTVPTANENSSGRVNVAVPQDEPPTYEEATGTTSSPAAAPVKRSGKGAILLVGFPEKTAEKVKSFFLSSDSKNIASHGGQILCVCVRPFSRAEGLLPWPMKTAVVMLYFPSQRKAEAWWETAKTNSPEITQDLIVMVAEDMSGQKPSPDPRNTMNAVIIQRRVLKMDDTLKALYTEYQKKILPTIKGRLVVTRVISQTLKFLQGDWSSLENKDLSAKYTRRAEEESAAIYKEESPVKAEAAFSSSSSPAVPSSATHASSSPPSSPSSPSLPASPLPKSSEETCPKKEQASSETTLEEKDEISVEEKDESCVEERDENSEKKKDESNVKEKAEDTAEAKAADYLDEPVFRLVYSQYRDVNDYFSDLSEIVGDAELMAWNEKLKKYYALMFSLACPTKGF</sequence>
<dbReference type="Pfam" id="PF00339">
    <property type="entry name" value="Arrestin_N"/>
    <property type="match status" value="1"/>
</dbReference>
<feature type="region of interest" description="Disordered" evidence="2">
    <location>
        <begin position="493"/>
        <end position="514"/>
    </location>
</feature>
<feature type="compositionally biased region" description="Low complexity" evidence="2">
    <location>
        <begin position="546"/>
        <end position="559"/>
    </location>
</feature>
<feature type="region of interest" description="Disordered" evidence="2">
    <location>
        <begin position="806"/>
        <end position="898"/>
    </location>
</feature>
<evidence type="ECO:0000259" key="4">
    <source>
        <dbReference type="SMART" id="SM01017"/>
    </source>
</evidence>